<dbReference type="Proteomes" id="UP000324575">
    <property type="component" value="Unassembled WGS sequence"/>
</dbReference>
<keyword evidence="10" id="KW-0067">ATP-binding</keyword>
<feature type="domain" description="MacB-like periplasmic core" evidence="9">
    <location>
        <begin position="22"/>
        <end position="249"/>
    </location>
</feature>
<evidence type="ECO:0000259" key="9">
    <source>
        <dbReference type="Pfam" id="PF12704"/>
    </source>
</evidence>
<evidence type="ECO:0000259" key="8">
    <source>
        <dbReference type="Pfam" id="PF02687"/>
    </source>
</evidence>
<dbReference type="PANTHER" id="PTHR30572:SF4">
    <property type="entry name" value="ABC TRANSPORTER PERMEASE YTRF"/>
    <property type="match status" value="1"/>
</dbReference>
<dbReference type="InterPro" id="IPR003838">
    <property type="entry name" value="ABC3_permease_C"/>
</dbReference>
<organism evidence="10 11">
    <name type="scientific">Candidatus Ordinivivax streblomastigis</name>
    <dbReference type="NCBI Taxonomy" id="2540710"/>
    <lineage>
        <taxon>Bacteria</taxon>
        <taxon>Pseudomonadati</taxon>
        <taxon>Bacteroidota</taxon>
        <taxon>Bacteroidia</taxon>
        <taxon>Bacteroidales</taxon>
        <taxon>Candidatus Ordinivivax</taxon>
    </lineage>
</organism>
<dbReference type="PANTHER" id="PTHR30572">
    <property type="entry name" value="MEMBRANE COMPONENT OF TRANSPORTER-RELATED"/>
    <property type="match status" value="1"/>
</dbReference>
<proteinExistence type="inferred from homology"/>
<keyword evidence="5 7" id="KW-0472">Membrane</keyword>
<feature type="domain" description="ABC3 transporter permease C-terminal" evidence="8">
    <location>
        <begin position="290"/>
        <end position="410"/>
    </location>
</feature>
<evidence type="ECO:0000313" key="11">
    <source>
        <dbReference type="Proteomes" id="UP000324575"/>
    </source>
</evidence>
<evidence type="ECO:0000256" key="4">
    <source>
        <dbReference type="ARBA" id="ARBA00022989"/>
    </source>
</evidence>
<feature type="transmembrane region" description="Helical" evidence="7">
    <location>
        <begin position="279"/>
        <end position="306"/>
    </location>
</feature>
<dbReference type="InterPro" id="IPR050250">
    <property type="entry name" value="Macrolide_Exporter_MacB"/>
</dbReference>
<evidence type="ECO:0000256" key="5">
    <source>
        <dbReference type="ARBA" id="ARBA00023136"/>
    </source>
</evidence>
<dbReference type="GO" id="GO:0005524">
    <property type="term" value="F:ATP binding"/>
    <property type="evidence" value="ECO:0007669"/>
    <property type="project" value="UniProtKB-KW"/>
</dbReference>
<sequence>MMFDLDRFQEIWVTITRNKARSFLTGFGVFWGIFMLVIMLGAGHGLERGMMKNIDGFATNSCFMGAGQTSLPYKGFQKGRMWNIHNRDLDILLESVPEIDCLSPILWGARSNNNVVFNDNSGSYNVRGLNTNYLEIEQQRMLFGRFINDIDILHARKVCVIGTTVYEELFPTKGNPIGQYIRINGIYYQIVGVSSGVAKVSIGGRSEESVIIPFTTMQQINNQGDVIHMLAATAKPDYSAKIIEEKMKEVLKANNRIDPEDMQAIWGFNIEEQFNMFNYLFIGIAALIWIVGSGTLFAGIVGVSNIMMVTIKERTKEIGVRRALGAKPRTIMGQIMAETLVLTSIAGMLGLCFGVLCLHLADVYWLQEAENVFLSEPVISFGTAVTSTVILLICGLLAGSVPASRALRIKAIDAIREE</sequence>
<dbReference type="EMBL" id="SNRX01000001">
    <property type="protein sequence ID" value="KAA6303536.1"/>
    <property type="molecule type" value="Genomic_DNA"/>
</dbReference>
<evidence type="ECO:0000313" key="10">
    <source>
        <dbReference type="EMBL" id="KAA6303536.1"/>
    </source>
</evidence>
<reference evidence="10 11" key="1">
    <citation type="submission" date="2019-03" db="EMBL/GenBank/DDBJ databases">
        <title>Single cell metagenomics reveals metabolic interactions within the superorganism composed of flagellate Streblomastix strix and complex community of Bacteroidetes bacteria on its surface.</title>
        <authorList>
            <person name="Treitli S.C."/>
            <person name="Kolisko M."/>
            <person name="Husnik F."/>
            <person name="Keeling P."/>
            <person name="Hampl V."/>
        </authorList>
    </citation>
    <scope>NUCLEOTIDE SEQUENCE [LARGE SCALE GENOMIC DNA]</scope>
    <source>
        <strain evidence="10">St1</strain>
    </source>
</reference>
<evidence type="ECO:0000256" key="2">
    <source>
        <dbReference type="ARBA" id="ARBA00022475"/>
    </source>
</evidence>
<dbReference type="InterPro" id="IPR025857">
    <property type="entry name" value="MacB_PCD"/>
</dbReference>
<dbReference type="GO" id="GO:0022857">
    <property type="term" value="F:transmembrane transporter activity"/>
    <property type="evidence" value="ECO:0007669"/>
    <property type="project" value="TreeGrafter"/>
</dbReference>
<comment type="similarity">
    <text evidence="6">Belongs to the ABC-4 integral membrane protein family.</text>
</comment>
<evidence type="ECO:0000256" key="3">
    <source>
        <dbReference type="ARBA" id="ARBA00022692"/>
    </source>
</evidence>
<dbReference type="Pfam" id="PF12704">
    <property type="entry name" value="MacB_PCD"/>
    <property type="match status" value="1"/>
</dbReference>
<name>A0A5M8P5K1_9BACT</name>
<dbReference type="GO" id="GO:0005886">
    <property type="term" value="C:plasma membrane"/>
    <property type="evidence" value="ECO:0007669"/>
    <property type="project" value="UniProtKB-SubCell"/>
</dbReference>
<evidence type="ECO:0000256" key="7">
    <source>
        <dbReference type="SAM" id="Phobius"/>
    </source>
</evidence>
<comment type="subcellular location">
    <subcellularLocation>
        <location evidence="1">Cell membrane</location>
        <topology evidence="1">Multi-pass membrane protein</topology>
    </subcellularLocation>
</comment>
<feature type="transmembrane region" description="Helical" evidence="7">
    <location>
        <begin position="339"/>
        <end position="361"/>
    </location>
</feature>
<keyword evidence="10" id="KW-0547">Nucleotide-binding</keyword>
<gene>
    <name evidence="10" type="ORF">EZS26_000087</name>
</gene>
<accession>A0A5M8P5K1</accession>
<keyword evidence="10" id="KW-0378">Hydrolase</keyword>
<dbReference type="EC" id="3.6.3.-" evidence="10"/>
<keyword evidence="3 7" id="KW-0812">Transmembrane</keyword>
<feature type="transmembrane region" description="Helical" evidence="7">
    <location>
        <begin position="381"/>
        <end position="401"/>
    </location>
</feature>
<dbReference type="GO" id="GO:0016787">
    <property type="term" value="F:hydrolase activity"/>
    <property type="evidence" value="ECO:0007669"/>
    <property type="project" value="UniProtKB-KW"/>
</dbReference>
<comment type="caution">
    <text evidence="10">The sequence shown here is derived from an EMBL/GenBank/DDBJ whole genome shotgun (WGS) entry which is preliminary data.</text>
</comment>
<feature type="transmembrane region" description="Helical" evidence="7">
    <location>
        <begin position="21"/>
        <end position="42"/>
    </location>
</feature>
<evidence type="ECO:0000256" key="6">
    <source>
        <dbReference type="ARBA" id="ARBA00038076"/>
    </source>
</evidence>
<keyword evidence="4 7" id="KW-1133">Transmembrane helix</keyword>
<dbReference type="AlphaFoldDB" id="A0A5M8P5K1"/>
<dbReference type="Pfam" id="PF02687">
    <property type="entry name" value="FtsX"/>
    <property type="match status" value="1"/>
</dbReference>
<evidence type="ECO:0000256" key="1">
    <source>
        <dbReference type="ARBA" id="ARBA00004651"/>
    </source>
</evidence>
<protein>
    <submittedName>
        <fullName evidence="10">Macrolide export ATP-binding/permease protein MacB</fullName>
        <ecNumber evidence="10">3.6.3.-</ecNumber>
    </submittedName>
</protein>
<keyword evidence="2" id="KW-1003">Cell membrane</keyword>